<keyword evidence="2 7" id="KW-0812">Transmembrane</keyword>
<comment type="caution">
    <text evidence="9">The sequence shown here is derived from an EMBL/GenBank/DDBJ whole genome shotgun (WGS) entry which is preliminary data.</text>
</comment>
<dbReference type="PANTHER" id="PTHR37461:SF1">
    <property type="entry name" value="ANTI-SIGMA-K FACTOR RSKA"/>
    <property type="match status" value="1"/>
</dbReference>
<keyword evidence="3 7" id="KW-1133">Transmembrane helix</keyword>
<dbReference type="RefSeq" id="WP_379571851.1">
    <property type="nucleotide sequence ID" value="NZ_JBHSQK010000118.1"/>
</dbReference>
<name>A0ABW1IIF1_9PSEU</name>
<evidence type="ECO:0000256" key="7">
    <source>
        <dbReference type="SAM" id="Phobius"/>
    </source>
</evidence>
<sequence length="211" mass="22028">MSGSDCTRCRELAPELALGLLDGHERAEALAHLERCPPCRDEVAGLAGLHDRLRALVPPVEPPAGFEERVLRRIGPVRPPRRLPGWGRVAAAAALVGAVFALGWLAGSASTGTPGAPVVAAPLLVGDRHVGDVLVDRSRPDLLSVYLDVPRPGRLTCDLLRKDGTVAASTVYDAEGGTEWWGVARPPDAVASVRIADATGGVVASGEVPRP</sequence>
<feature type="domain" description="Putative zinc-finger" evidence="8">
    <location>
        <begin position="6"/>
        <end position="40"/>
    </location>
</feature>
<keyword evidence="10" id="KW-1185">Reference proteome</keyword>
<dbReference type="EMBL" id="JBHSQK010000118">
    <property type="protein sequence ID" value="MFC5952708.1"/>
    <property type="molecule type" value="Genomic_DNA"/>
</dbReference>
<dbReference type="InterPro" id="IPR041916">
    <property type="entry name" value="Anti_sigma_zinc_sf"/>
</dbReference>
<proteinExistence type="predicted"/>
<feature type="transmembrane region" description="Helical" evidence="7">
    <location>
        <begin position="86"/>
        <end position="107"/>
    </location>
</feature>
<dbReference type="PANTHER" id="PTHR37461">
    <property type="entry name" value="ANTI-SIGMA-K FACTOR RSKA"/>
    <property type="match status" value="1"/>
</dbReference>
<evidence type="ECO:0000313" key="9">
    <source>
        <dbReference type="EMBL" id="MFC5952708.1"/>
    </source>
</evidence>
<evidence type="ECO:0000256" key="2">
    <source>
        <dbReference type="ARBA" id="ARBA00022692"/>
    </source>
</evidence>
<evidence type="ECO:0000256" key="6">
    <source>
        <dbReference type="ARBA" id="ARBA00023163"/>
    </source>
</evidence>
<keyword evidence="6" id="KW-0804">Transcription</keyword>
<dbReference type="Proteomes" id="UP001596119">
    <property type="component" value="Unassembled WGS sequence"/>
</dbReference>
<evidence type="ECO:0000256" key="3">
    <source>
        <dbReference type="ARBA" id="ARBA00022989"/>
    </source>
</evidence>
<protein>
    <submittedName>
        <fullName evidence="9">Zf-HC2 domain-containing protein</fullName>
    </submittedName>
</protein>
<gene>
    <name evidence="9" type="ORF">ACFQH9_31060</name>
</gene>
<dbReference type="Pfam" id="PF13490">
    <property type="entry name" value="zf-HC2"/>
    <property type="match status" value="1"/>
</dbReference>
<evidence type="ECO:0000256" key="1">
    <source>
        <dbReference type="ARBA" id="ARBA00004167"/>
    </source>
</evidence>
<keyword evidence="5 7" id="KW-0472">Membrane</keyword>
<evidence type="ECO:0000259" key="8">
    <source>
        <dbReference type="Pfam" id="PF13490"/>
    </source>
</evidence>
<dbReference type="InterPro" id="IPR027383">
    <property type="entry name" value="Znf_put"/>
</dbReference>
<evidence type="ECO:0000313" key="10">
    <source>
        <dbReference type="Proteomes" id="UP001596119"/>
    </source>
</evidence>
<dbReference type="InterPro" id="IPR051474">
    <property type="entry name" value="Anti-sigma-K/W_factor"/>
</dbReference>
<accession>A0ABW1IIF1</accession>
<evidence type="ECO:0000256" key="4">
    <source>
        <dbReference type="ARBA" id="ARBA00023015"/>
    </source>
</evidence>
<evidence type="ECO:0000256" key="5">
    <source>
        <dbReference type="ARBA" id="ARBA00023136"/>
    </source>
</evidence>
<dbReference type="Gene3D" id="1.10.10.1320">
    <property type="entry name" value="Anti-sigma factor, zinc-finger domain"/>
    <property type="match status" value="1"/>
</dbReference>
<comment type="subcellular location">
    <subcellularLocation>
        <location evidence="1">Membrane</location>
        <topology evidence="1">Single-pass membrane protein</topology>
    </subcellularLocation>
</comment>
<organism evidence="9 10">
    <name type="scientific">Pseudonocardia lutea</name>
    <dbReference type="NCBI Taxonomy" id="2172015"/>
    <lineage>
        <taxon>Bacteria</taxon>
        <taxon>Bacillati</taxon>
        <taxon>Actinomycetota</taxon>
        <taxon>Actinomycetes</taxon>
        <taxon>Pseudonocardiales</taxon>
        <taxon>Pseudonocardiaceae</taxon>
        <taxon>Pseudonocardia</taxon>
    </lineage>
</organism>
<keyword evidence="4" id="KW-0805">Transcription regulation</keyword>
<reference evidence="10" key="1">
    <citation type="journal article" date="2019" name="Int. J. Syst. Evol. Microbiol.">
        <title>The Global Catalogue of Microorganisms (GCM) 10K type strain sequencing project: providing services to taxonomists for standard genome sequencing and annotation.</title>
        <authorList>
            <consortium name="The Broad Institute Genomics Platform"/>
            <consortium name="The Broad Institute Genome Sequencing Center for Infectious Disease"/>
            <person name="Wu L."/>
            <person name="Ma J."/>
        </authorList>
    </citation>
    <scope>NUCLEOTIDE SEQUENCE [LARGE SCALE GENOMIC DNA]</scope>
    <source>
        <strain evidence="10">CGMCC 4.7397</strain>
    </source>
</reference>